<feature type="region of interest" description="Disordered" evidence="1">
    <location>
        <begin position="1"/>
        <end position="24"/>
    </location>
</feature>
<sequence length="67" mass="7265">TDCRPTIPVTVGQDDRPTSSPVCTPPRVTQCSIVKSAQIFPHLQAVSKSSPLSQRRMRAKTTIATDT</sequence>
<organism evidence="2">
    <name type="scientific">Arion vulgaris</name>
    <dbReference type="NCBI Taxonomy" id="1028688"/>
    <lineage>
        <taxon>Eukaryota</taxon>
        <taxon>Metazoa</taxon>
        <taxon>Spiralia</taxon>
        <taxon>Lophotrochozoa</taxon>
        <taxon>Mollusca</taxon>
        <taxon>Gastropoda</taxon>
        <taxon>Heterobranchia</taxon>
        <taxon>Euthyneura</taxon>
        <taxon>Panpulmonata</taxon>
        <taxon>Eupulmonata</taxon>
        <taxon>Stylommatophora</taxon>
        <taxon>Helicina</taxon>
        <taxon>Arionoidea</taxon>
        <taxon>Arionidae</taxon>
        <taxon>Arion</taxon>
    </lineage>
</organism>
<evidence type="ECO:0000313" key="2">
    <source>
        <dbReference type="EMBL" id="CEK99011.1"/>
    </source>
</evidence>
<evidence type="ECO:0000256" key="1">
    <source>
        <dbReference type="SAM" id="MobiDB-lite"/>
    </source>
</evidence>
<feature type="non-terminal residue" evidence="2">
    <location>
        <position position="1"/>
    </location>
</feature>
<protein>
    <submittedName>
        <fullName evidence="2">Uncharacterized protein</fullName>
    </submittedName>
</protein>
<feature type="non-terminal residue" evidence="2">
    <location>
        <position position="67"/>
    </location>
</feature>
<dbReference type="AlphaFoldDB" id="A0A0B7C309"/>
<accession>A0A0B7C309</accession>
<reference evidence="2" key="1">
    <citation type="submission" date="2014-12" db="EMBL/GenBank/DDBJ databases">
        <title>Insight into the proteome of Arion vulgaris.</title>
        <authorList>
            <person name="Aradska J."/>
            <person name="Bulat T."/>
            <person name="Smidak R."/>
            <person name="Sarate P."/>
            <person name="Gangsoo J."/>
            <person name="Sialana F."/>
            <person name="Bilban M."/>
            <person name="Lubec G."/>
        </authorList>
    </citation>
    <scope>NUCLEOTIDE SEQUENCE</scope>
    <source>
        <tissue evidence="2">Skin</tissue>
    </source>
</reference>
<gene>
    <name evidence="2" type="primary">ORF220188</name>
</gene>
<name>A0A0B7C309_9EUPU</name>
<proteinExistence type="predicted"/>
<dbReference type="EMBL" id="HACG01052140">
    <property type="protein sequence ID" value="CEK99011.1"/>
    <property type="molecule type" value="Transcribed_RNA"/>
</dbReference>